<feature type="compositionally biased region" description="Basic and acidic residues" evidence="1">
    <location>
        <begin position="79"/>
        <end position="89"/>
    </location>
</feature>
<name>A0A1I7Y521_9BILA</name>
<protein>
    <submittedName>
        <fullName evidence="4">Chromosome 1 open reading frame 210</fullName>
    </submittedName>
</protein>
<evidence type="ECO:0000256" key="2">
    <source>
        <dbReference type="SAM" id="Phobius"/>
    </source>
</evidence>
<proteinExistence type="predicted"/>
<keyword evidence="3" id="KW-1185">Reference proteome</keyword>
<sequence>MDISQWFNNDRRGRRDAALGNLDPPNLRPRNLTFMFSGLFILMMIVLLCALWCRCCCHSKKPEAKCNHHCHLPEWMEEETARRAKRFDPVDDEEEEEGEEDEDYDYSMNVTQDFNLNSSIYPGHLDQTWISQNFQGHIV</sequence>
<feature type="transmembrane region" description="Helical" evidence="2">
    <location>
        <begin position="32"/>
        <end position="53"/>
    </location>
</feature>
<reference evidence="4" key="1">
    <citation type="submission" date="2016-11" db="UniProtKB">
        <authorList>
            <consortium name="WormBaseParasite"/>
        </authorList>
    </citation>
    <scope>IDENTIFICATION</scope>
</reference>
<keyword evidence="2" id="KW-1133">Transmembrane helix</keyword>
<accession>A0A1I7Y521</accession>
<dbReference type="WBParaSite" id="L893_g12558.t1">
    <property type="protein sequence ID" value="L893_g12558.t1"/>
    <property type="gene ID" value="L893_g12558"/>
</dbReference>
<evidence type="ECO:0000313" key="4">
    <source>
        <dbReference type="WBParaSite" id="L893_g12558.t1"/>
    </source>
</evidence>
<keyword evidence="2" id="KW-0812">Transmembrane</keyword>
<organism evidence="3 4">
    <name type="scientific">Steinernema glaseri</name>
    <dbReference type="NCBI Taxonomy" id="37863"/>
    <lineage>
        <taxon>Eukaryota</taxon>
        <taxon>Metazoa</taxon>
        <taxon>Ecdysozoa</taxon>
        <taxon>Nematoda</taxon>
        <taxon>Chromadorea</taxon>
        <taxon>Rhabditida</taxon>
        <taxon>Tylenchina</taxon>
        <taxon>Panagrolaimomorpha</taxon>
        <taxon>Strongyloidoidea</taxon>
        <taxon>Steinernematidae</taxon>
        <taxon>Steinernema</taxon>
    </lineage>
</organism>
<feature type="compositionally biased region" description="Acidic residues" evidence="1">
    <location>
        <begin position="90"/>
        <end position="104"/>
    </location>
</feature>
<evidence type="ECO:0000256" key="1">
    <source>
        <dbReference type="SAM" id="MobiDB-lite"/>
    </source>
</evidence>
<feature type="region of interest" description="Disordered" evidence="1">
    <location>
        <begin position="79"/>
        <end position="104"/>
    </location>
</feature>
<dbReference type="AlphaFoldDB" id="A0A1I7Y521"/>
<dbReference type="Proteomes" id="UP000095287">
    <property type="component" value="Unplaced"/>
</dbReference>
<keyword evidence="2" id="KW-0472">Membrane</keyword>
<evidence type="ECO:0000313" key="3">
    <source>
        <dbReference type="Proteomes" id="UP000095287"/>
    </source>
</evidence>